<proteinExistence type="predicted"/>
<reference evidence="1" key="1">
    <citation type="submission" date="2015-10" db="EMBL/GenBank/DDBJ databases">
        <authorList>
            <person name="Gilbert D.G."/>
        </authorList>
    </citation>
    <scope>NUCLEOTIDE SEQUENCE</scope>
</reference>
<organism evidence="1">
    <name type="scientific">hydrothermal vent metagenome</name>
    <dbReference type="NCBI Taxonomy" id="652676"/>
    <lineage>
        <taxon>unclassified sequences</taxon>
        <taxon>metagenomes</taxon>
        <taxon>ecological metagenomes</taxon>
    </lineage>
</organism>
<evidence type="ECO:0000313" key="1">
    <source>
        <dbReference type="EMBL" id="CUS57283.1"/>
    </source>
</evidence>
<accession>A0A160U109</accession>
<name>A0A160U109_9ZZZZ</name>
<dbReference type="AlphaFoldDB" id="A0A160U109"/>
<protein>
    <submittedName>
        <fullName evidence="1">Uncharacterized protein</fullName>
    </submittedName>
</protein>
<sequence length="237" mass="25651">MRFLLLILISPAIVWLLSPAAAQLTSGISAPEIREGAHSVGYRAAYDADRSGLAQRIHAERALTGSVAVRGVVQAHKTEARAVDLDYVQGELRWQITPDGARWASGLRLDARFRDGGRPGQVALHWLNQAQLTDTVRSRFSVIASIQTGSGRESGTFLQTRAELSQRLEDGVDIGTEVYNTYGPANDLLPVSQQGHLAGPFVSLPLNESLTLRTSALVGLTAGSTDATFRVFLTQRF</sequence>
<gene>
    <name evidence="1" type="ORF">MGWOODY_Hyp886</name>
</gene>
<dbReference type="EMBL" id="CZQD01000038">
    <property type="protein sequence ID" value="CUS57283.1"/>
    <property type="molecule type" value="Genomic_DNA"/>
</dbReference>